<reference evidence="2 3" key="1">
    <citation type="submission" date="2017-07" db="EMBL/GenBank/DDBJ databases">
        <authorList>
            <person name="Talla V."/>
            <person name="Backstrom N."/>
        </authorList>
    </citation>
    <scope>NUCLEOTIDE SEQUENCE [LARGE SCALE GENOMIC DNA]</scope>
</reference>
<evidence type="ECO:0000313" key="2">
    <source>
        <dbReference type="EMBL" id="VVC96782.1"/>
    </source>
</evidence>
<feature type="chain" id="PRO_5022998496" evidence="1">
    <location>
        <begin position="18"/>
        <end position="66"/>
    </location>
</feature>
<evidence type="ECO:0000313" key="3">
    <source>
        <dbReference type="Proteomes" id="UP000324832"/>
    </source>
</evidence>
<name>A0A5E4QGY3_9NEOP</name>
<evidence type="ECO:0000256" key="1">
    <source>
        <dbReference type="SAM" id="SignalP"/>
    </source>
</evidence>
<sequence>MYLPLLFILTSSSFITGLYFNGNSVGSLDILTNHAQPIHADVKTDGLTEKNAQCYTYINLSLHILK</sequence>
<proteinExistence type="predicted"/>
<accession>A0A5E4QGY3</accession>
<dbReference type="EMBL" id="FZQP02002890">
    <property type="protein sequence ID" value="VVC96782.1"/>
    <property type="molecule type" value="Genomic_DNA"/>
</dbReference>
<keyword evidence="1" id="KW-0732">Signal</keyword>
<dbReference type="Proteomes" id="UP000324832">
    <property type="component" value="Unassembled WGS sequence"/>
</dbReference>
<organism evidence="2 3">
    <name type="scientific">Leptidea sinapis</name>
    <dbReference type="NCBI Taxonomy" id="189913"/>
    <lineage>
        <taxon>Eukaryota</taxon>
        <taxon>Metazoa</taxon>
        <taxon>Ecdysozoa</taxon>
        <taxon>Arthropoda</taxon>
        <taxon>Hexapoda</taxon>
        <taxon>Insecta</taxon>
        <taxon>Pterygota</taxon>
        <taxon>Neoptera</taxon>
        <taxon>Endopterygota</taxon>
        <taxon>Lepidoptera</taxon>
        <taxon>Glossata</taxon>
        <taxon>Ditrysia</taxon>
        <taxon>Papilionoidea</taxon>
        <taxon>Pieridae</taxon>
        <taxon>Dismorphiinae</taxon>
        <taxon>Leptidea</taxon>
    </lineage>
</organism>
<keyword evidence="3" id="KW-1185">Reference proteome</keyword>
<dbReference type="AlphaFoldDB" id="A0A5E4QGY3"/>
<protein>
    <submittedName>
        <fullName evidence="2">Uncharacterized protein</fullName>
    </submittedName>
</protein>
<feature type="signal peptide" evidence="1">
    <location>
        <begin position="1"/>
        <end position="17"/>
    </location>
</feature>
<gene>
    <name evidence="2" type="ORF">LSINAPIS_LOCUS8199</name>
</gene>